<dbReference type="KEGG" id="ccp:CHC_T00005982001"/>
<evidence type="ECO:0000313" key="2">
    <source>
        <dbReference type="EMBL" id="CDF37770.1"/>
    </source>
</evidence>
<organism evidence="2 3">
    <name type="scientific">Chondrus crispus</name>
    <name type="common">Carrageen Irish moss</name>
    <name type="synonym">Polymorpha crispa</name>
    <dbReference type="NCBI Taxonomy" id="2769"/>
    <lineage>
        <taxon>Eukaryota</taxon>
        <taxon>Rhodophyta</taxon>
        <taxon>Florideophyceae</taxon>
        <taxon>Rhodymeniophycidae</taxon>
        <taxon>Gigartinales</taxon>
        <taxon>Gigartinaceae</taxon>
        <taxon>Chondrus</taxon>
    </lineage>
</organism>
<dbReference type="Gramene" id="CDF37770">
    <property type="protein sequence ID" value="CDF37770"/>
    <property type="gene ID" value="CHC_T00005982001"/>
</dbReference>
<dbReference type="GeneID" id="17325364"/>
<dbReference type="AlphaFoldDB" id="R7QK35"/>
<gene>
    <name evidence="2" type="ORF">CHC_T00005982001</name>
</gene>
<evidence type="ECO:0000256" key="1">
    <source>
        <dbReference type="SAM" id="MobiDB-lite"/>
    </source>
</evidence>
<accession>R7QK35</accession>
<dbReference type="EMBL" id="HG001866">
    <property type="protein sequence ID" value="CDF37770.1"/>
    <property type="molecule type" value="Genomic_DNA"/>
</dbReference>
<reference evidence="3" key="1">
    <citation type="journal article" date="2013" name="Proc. Natl. Acad. Sci. U.S.A.">
        <title>Genome structure and metabolic features in the red seaweed Chondrus crispus shed light on evolution of the Archaeplastida.</title>
        <authorList>
            <person name="Collen J."/>
            <person name="Porcel B."/>
            <person name="Carre W."/>
            <person name="Ball S.G."/>
            <person name="Chaparro C."/>
            <person name="Tonon T."/>
            <person name="Barbeyron T."/>
            <person name="Michel G."/>
            <person name="Noel B."/>
            <person name="Valentin K."/>
            <person name="Elias M."/>
            <person name="Artiguenave F."/>
            <person name="Arun A."/>
            <person name="Aury J.M."/>
            <person name="Barbosa-Neto J.F."/>
            <person name="Bothwell J.H."/>
            <person name="Bouget F.Y."/>
            <person name="Brillet L."/>
            <person name="Cabello-Hurtado F."/>
            <person name="Capella-Gutierrez S."/>
            <person name="Charrier B."/>
            <person name="Cladiere L."/>
            <person name="Cock J.M."/>
            <person name="Coelho S.M."/>
            <person name="Colleoni C."/>
            <person name="Czjzek M."/>
            <person name="Da Silva C."/>
            <person name="Delage L."/>
            <person name="Denoeud F."/>
            <person name="Deschamps P."/>
            <person name="Dittami S.M."/>
            <person name="Gabaldon T."/>
            <person name="Gachon C.M."/>
            <person name="Groisillier A."/>
            <person name="Herve C."/>
            <person name="Jabbari K."/>
            <person name="Katinka M."/>
            <person name="Kloareg B."/>
            <person name="Kowalczyk N."/>
            <person name="Labadie K."/>
            <person name="Leblanc C."/>
            <person name="Lopez P.J."/>
            <person name="McLachlan D.H."/>
            <person name="Meslet-Cladiere L."/>
            <person name="Moustafa A."/>
            <person name="Nehr Z."/>
            <person name="Nyvall Collen P."/>
            <person name="Panaud O."/>
            <person name="Partensky F."/>
            <person name="Poulain J."/>
            <person name="Rensing S.A."/>
            <person name="Rousvoal S."/>
            <person name="Samson G."/>
            <person name="Symeonidi A."/>
            <person name="Weissenbach J."/>
            <person name="Zambounis A."/>
            <person name="Wincker P."/>
            <person name="Boyen C."/>
        </authorList>
    </citation>
    <scope>NUCLEOTIDE SEQUENCE [LARGE SCALE GENOMIC DNA]</scope>
    <source>
        <strain evidence="3">cv. Stackhouse</strain>
    </source>
</reference>
<name>R7QK35_CHOCR</name>
<dbReference type="RefSeq" id="XP_005717641.1">
    <property type="nucleotide sequence ID" value="XM_005717584.1"/>
</dbReference>
<feature type="region of interest" description="Disordered" evidence="1">
    <location>
        <begin position="76"/>
        <end position="123"/>
    </location>
</feature>
<protein>
    <submittedName>
        <fullName evidence="2">Uncharacterized protein</fullName>
    </submittedName>
</protein>
<sequence length="133" mass="14601">MRSPSSTFVAFAEYSIKCERRLLPPCSDDTEVVPEEVSFLPSPTMTTCCKPQRGVRVAAGGEHGPVTVRFAAEYSDGLPGRHRPHQASRPPDKKTARWVRGRPAGARDQNGRARPPVARQGLPARLLQIQAPF</sequence>
<keyword evidence="3" id="KW-1185">Reference proteome</keyword>
<dbReference type="Proteomes" id="UP000012073">
    <property type="component" value="Unassembled WGS sequence"/>
</dbReference>
<evidence type="ECO:0000313" key="3">
    <source>
        <dbReference type="Proteomes" id="UP000012073"/>
    </source>
</evidence>
<proteinExistence type="predicted"/>